<dbReference type="EMBL" id="CP013290">
    <property type="protein sequence ID" value="APH01181.1"/>
    <property type="molecule type" value="Genomic_DNA"/>
</dbReference>
<proteinExistence type="predicted"/>
<dbReference type="RefSeq" id="WP_072624341.1">
    <property type="nucleotide sequence ID" value="NZ_CP013290.1"/>
</dbReference>
<keyword evidence="1" id="KW-0472">Membrane</keyword>
<keyword evidence="3" id="KW-1185">Reference proteome</keyword>
<reference evidence="2 3" key="1">
    <citation type="submission" date="2015-11" db="EMBL/GenBank/DDBJ databases">
        <authorList>
            <person name="Zhang Y."/>
            <person name="Guo Z."/>
        </authorList>
    </citation>
    <scope>NUCLEOTIDE SEQUENCE [LARGE SCALE GENOMIC DNA]</scope>
    <source>
        <strain evidence="2 3">YFY001</strain>
    </source>
</reference>
<feature type="transmembrane region" description="Helical" evidence="1">
    <location>
        <begin position="20"/>
        <end position="43"/>
    </location>
</feature>
<organism evidence="2 3">
    <name type="scientific">Janibacter indicus</name>
    <dbReference type="NCBI Taxonomy" id="857417"/>
    <lineage>
        <taxon>Bacteria</taxon>
        <taxon>Bacillati</taxon>
        <taxon>Actinomycetota</taxon>
        <taxon>Actinomycetes</taxon>
        <taxon>Micrococcales</taxon>
        <taxon>Intrasporangiaceae</taxon>
        <taxon>Janibacter</taxon>
    </lineage>
</organism>
<evidence type="ECO:0000256" key="1">
    <source>
        <dbReference type="SAM" id="Phobius"/>
    </source>
</evidence>
<dbReference type="KEGG" id="jte:ASJ30_06185"/>
<keyword evidence="1" id="KW-0812">Transmembrane</keyword>
<accession>A0A1L3MFP7</accession>
<evidence type="ECO:0000313" key="3">
    <source>
        <dbReference type="Proteomes" id="UP000182938"/>
    </source>
</evidence>
<evidence type="ECO:0000313" key="2">
    <source>
        <dbReference type="EMBL" id="APH01181.1"/>
    </source>
</evidence>
<feature type="transmembrane region" description="Helical" evidence="1">
    <location>
        <begin position="55"/>
        <end position="76"/>
    </location>
</feature>
<protein>
    <submittedName>
        <fullName evidence="2">Uncharacterized protein</fullName>
    </submittedName>
</protein>
<dbReference type="AlphaFoldDB" id="A0A1L3MFP7"/>
<keyword evidence="1" id="KW-1133">Transmembrane helix</keyword>
<gene>
    <name evidence="2" type="ORF">ASJ30_06185</name>
</gene>
<sequence>MVLALLVLESRLGPVSNDPHGYTLVFGSLLLVPTSIVGALALPFVPPRHKRPARIFAAIAAVLWVVAALLLAGFALGG</sequence>
<dbReference type="Proteomes" id="UP000182938">
    <property type="component" value="Chromosome"/>
</dbReference>
<name>A0A1L3MFP7_9MICO</name>